<gene>
    <name evidence="1" type="ORF">LCGC14_2779640</name>
</gene>
<proteinExistence type="predicted"/>
<accession>A0A0F8ZFQ2</accession>
<dbReference type="EMBL" id="LAZR01051603">
    <property type="protein sequence ID" value="KKK84805.1"/>
    <property type="molecule type" value="Genomic_DNA"/>
</dbReference>
<name>A0A0F8ZFQ2_9ZZZZ</name>
<dbReference type="AlphaFoldDB" id="A0A0F8ZFQ2"/>
<reference evidence="1" key="1">
    <citation type="journal article" date="2015" name="Nature">
        <title>Complex archaea that bridge the gap between prokaryotes and eukaryotes.</title>
        <authorList>
            <person name="Spang A."/>
            <person name="Saw J.H."/>
            <person name="Jorgensen S.L."/>
            <person name="Zaremba-Niedzwiedzka K."/>
            <person name="Martijn J."/>
            <person name="Lind A.E."/>
            <person name="van Eijk R."/>
            <person name="Schleper C."/>
            <person name="Guy L."/>
            <person name="Ettema T.J."/>
        </authorList>
    </citation>
    <scope>NUCLEOTIDE SEQUENCE</scope>
</reference>
<comment type="caution">
    <text evidence="1">The sequence shown here is derived from an EMBL/GenBank/DDBJ whole genome shotgun (WGS) entry which is preliminary data.</text>
</comment>
<protein>
    <submittedName>
        <fullName evidence="1">Uncharacterized protein</fullName>
    </submittedName>
</protein>
<organism evidence="1">
    <name type="scientific">marine sediment metagenome</name>
    <dbReference type="NCBI Taxonomy" id="412755"/>
    <lineage>
        <taxon>unclassified sequences</taxon>
        <taxon>metagenomes</taxon>
        <taxon>ecological metagenomes</taxon>
    </lineage>
</organism>
<sequence length="211" mass="23383">MVKTKGSNPPVRKWIYTSVDGTLHYLGEFWRQMFQAARVDPQDPELDITGLTRGGYRPTQQGWGTEAQEYFRRLFKNCTALWDLLPENCPEVDPGYDVTSRKSVWDAKLDFGVVCSYYDLFMRCCILFAQTHEGVLPNGDCFPCPSLCDPDPAMVWDSDGSDETIVQSGTAVIAVIGINAPFTWLVSGTDFTLADETTIGLTNTLIAGSSA</sequence>
<evidence type="ECO:0000313" key="1">
    <source>
        <dbReference type="EMBL" id="KKK84805.1"/>
    </source>
</evidence>